<name>A0A834UHA4_VESPE</name>
<accession>A0A834UHA4</accession>
<dbReference type="EMBL" id="JACSDY010000001">
    <property type="protein sequence ID" value="KAF7438932.1"/>
    <property type="molecule type" value="Genomic_DNA"/>
</dbReference>
<evidence type="ECO:0000313" key="2">
    <source>
        <dbReference type="Proteomes" id="UP000600918"/>
    </source>
</evidence>
<evidence type="ECO:0000313" key="1">
    <source>
        <dbReference type="EMBL" id="KAF7438932.1"/>
    </source>
</evidence>
<gene>
    <name evidence="1" type="ORF">H0235_001323</name>
</gene>
<proteinExistence type="predicted"/>
<sequence length="174" mass="19613">MGSLEVLSKWNLNRTRLCLIEYVQSACVQAGTTQRDFNTRLASSSAIIQKDRQDVKGDMALTNEDAILLLVDSPKVRRKTRTKIAVFVQINNFCRTAVLVEIRTSSIPLNIKKTIITKRIQLLLVLVSTNITHKSQGDIFSQVVYENIITATIITTTNLTLSRVRTSRSISYKK</sequence>
<organism evidence="1 2">
    <name type="scientific">Vespula pensylvanica</name>
    <name type="common">Western yellow jacket</name>
    <name type="synonym">Wasp</name>
    <dbReference type="NCBI Taxonomy" id="30213"/>
    <lineage>
        <taxon>Eukaryota</taxon>
        <taxon>Metazoa</taxon>
        <taxon>Ecdysozoa</taxon>
        <taxon>Arthropoda</taxon>
        <taxon>Hexapoda</taxon>
        <taxon>Insecta</taxon>
        <taxon>Pterygota</taxon>
        <taxon>Neoptera</taxon>
        <taxon>Endopterygota</taxon>
        <taxon>Hymenoptera</taxon>
        <taxon>Apocrita</taxon>
        <taxon>Aculeata</taxon>
        <taxon>Vespoidea</taxon>
        <taxon>Vespidae</taxon>
        <taxon>Vespinae</taxon>
        <taxon>Vespula</taxon>
    </lineage>
</organism>
<protein>
    <submittedName>
        <fullName evidence="1">Uncharacterized protein</fullName>
    </submittedName>
</protein>
<dbReference type="Proteomes" id="UP000600918">
    <property type="component" value="Unassembled WGS sequence"/>
</dbReference>
<keyword evidence="2" id="KW-1185">Reference proteome</keyword>
<dbReference type="AlphaFoldDB" id="A0A834UHA4"/>
<comment type="caution">
    <text evidence="1">The sequence shown here is derived from an EMBL/GenBank/DDBJ whole genome shotgun (WGS) entry which is preliminary data.</text>
</comment>
<reference evidence="1" key="1">
    <citation type="journal article" date="2020" name="G3 (Bethesda)">
        <title>High-Quality Assemblies for Three Invasive Social Wasps from the &lt;i&gt;Vespula&lt;/i&gt; Genus.</title>
        <authorList>
            <person name="Harrop T.W.R."/>
            <person name="Guhlin J."/>
            <person name="McLaughlin G.M."/>
            <person name="Permina E."/>
            <person name="Stockwell P."/>
            <person name="Gilligan J."/>
            <person name="Le Lec M.F."/>
            <person name="Gruber M.A.M."/>
            <person name="Quinn O."/>
            <person name="Lovegrove M."/>
            <person name="Duncan E.J."/>
            <person name="Remnant E.J."/>
            <person name="Van Eeckhoven J."/>
            <person name="Graham B."/>
            <person name="Knapp R.A."/>
            <person name="Langford K.W."/>
            <person name="Kronenberg Z."/>
            <person name="Press M.O."/>
            <person name="Eacker S.M."/>
            <person name="Wilson-Rankin E.E."/>
            <person name="Purcell J."/>
            <person name="Lester P.J."/>
            <person name="Dearden P.K."/>
        </authorList>
    </citation>
    <scope>NUCLEOTIDE SEQUENCE</scope>
    <source>
        <strain evidence="1">Volc-1</strain>
    </source>
</reference>